<dbReference type="PANTHER" id="PTHR23023">
    <property type="entry name" value="DIMETHYLANILINE MONOOXYGENASE"/>
    <property type="match status" value="1"/>
</dbReference>
<dbReference type="PRINTS" id="PR00419">
    <property type="entry name" value="ADXRDTASE"/>
</dbReference>
<dbReference type="SUPFAM" id="SSF51905">
    <property type="entry name" value="FAD/NAD(P)-binding domain"/>
    <property type="match status" value="2"/>
</dbReference>
<dbReference type="EMBL" id="JAEHOD010000032">
    <property type="protein sequence ID" value="KAG2443067.1"/>
    <property type="molecule type" value="Genomic_DNA"/>
</dbReference>
<dbReference type="InterPro" id="IPR000960">
    <property type="entry name" value="Flavin_mOase"/>
</dbReference>
<comment type="caution">
    <text evidence="8">The sequence shown here is derived from an EMBL/GenBank/DDBJ whole genome shotgun (WGS) entry which is preliminary data.</text>
</comment>
<dbReference type="PIRSF" id="PIRSF000332">
    <property type="entry name" value="FMO"/>
    <property type="match status" value="1"/>
</dbReference>
<accession>A0A835W757</accession>
<feature type="compositionally biased region" description="Low complexity" evidence="7">
    <location>
        <begin position="120"/>
        <end position="136"/>
    </location>
</feature>
<dbReference type="GO" id="GO:0050660">
    <property type="term" value="F:flavin adenine dinucleotide binding"/>
    <property type="evidence" value="ECO:0007669"/>
    <property type="project" value="InterPro"/>
</dbReference>
<gene>
    <name evidence="8" type="ORF">HYH02_009482</name>
</gene>
<keyword evidence="4" id="KW-0521">NADP</keyword>
<reference evidence="8" key="1">
    <citation type="journal article" date="2020" name="bioRxiv">
        <title>Comparative genomics of Chlamydomonas.</title>
        <authorList>
            <person name="Craig R.J."/>
            <person name="Hasan A.R."/>
            <person name="Ness R.W."/>
            <person name="Keightley P.D."/>
        </authorList>
    </citation>
    <scope>NUCLEOTIDE SEQUENCE</scope>
    <source>
        <strain evidence="8">CCAP 11/173</strain>
    </source>
</reference>
<evidence type="ECO:0000313" key="8">
    <source>
        <dbReference type="EMBL" id="KAG2443067.1"/>
    </source>
</evidence>
<evidence type="ECO:0000256" key="5">
    <source>
        <dbReference type="ARBA" id="ARBA00023002"/>
    </source>
</evidence>
<feature type="region of interest" description="Disordered" evidence="7">
    <location>
        <begin position="112"/>
        <end position="142"/>
    </location>
</feature>
<feature type="compositionally biased region" description="Basic and acidic residues" evidence="7">
    <location>
        <begin position="233"/>
        <end position="244"/>
    </location>
</feature>
<comment type="cofactor">
    <cofactor evidence="6">
        <name>FAD</name>
        <dbReference type="ChEBI" id="CHEBI:57692"/>
    </cofactor>
</comment>
<dbReference type="EC" id="1.-.-.-" evidence="6"/>
<dbReference type="AlphaFoldDB" id="A0A835W757"/>
<keyword evidence="3 6" id="KW-0274">FAD</keyword>
<keyword evidence="9" id="KW-1185">Reference proteome</keyword>
<dbReference type="InterPro" id="IPR020946">
    <property type="entry name" value="Flavin_mOase-like"/>
</dbReference>
<evidence type="ECO:0000256" key="4">
    <source>
        <dbReference type="ARBA" id="ARBA00022857"/>
    </source>
</evidence>
<dbReference type="InterPro" id="IPR036188">
    <property type="entry name" value="FAD/NAD-bd_sf"/>
</dbReference>
<keyword evidence="6" id="KW-0503">Monooxygenase</keyword>
<evidence type="ECO:0000256" key="1">
    <source>
        <dbReference type="ARBA" id="ARBA00009183"/>
    </source>
</evidence>
<evidence type="ECO:0000313" key="9">
    <source>
        <dbReference type="Proteomes" id="UP000613740"/>
    </source>
</evidence>
<evidence type="ECO:0000256" key="2">
    <source>
        <dbReference type="ARBA" id="ARBA00022630"/>
    </source>
</evidence>
<keyword evidence="5 6" id="KW-0560">Oxidoreductase</keyword>
<dbReference type="Gene3D" id="3.50.50.60">
    <property type="entry name" value="FAD/NAD(P)-binding domain"/>
    <property type="match status" value="2"/>
</dbReference>
<keyword evidence="2 6" id="KW-0285">Flavoprotein</keyword>
<feature type="region of interest" description="Disordered" evidence="7">
    <location>
        <begin position="230"/>
        <end position="261"/>
    </location>
</feature>
<sequence>MGKRVAVIGAGLHGIAAAKTFLEHGHDVTVFEGAEDLGGVWRPGNHYPGLHLQSTGDIYFYADSGGTPRHFDRGTEHPPAAAVYTYLRDYAAEHGVTPRIRFRTMLVQARPTYDRNSSSGTDGAADNGAGTEAAGASPPTGWRLALRRYTGPAGEQPKDSGPWEDFEDSCDVLLICVGCFNTPKTPAIPGMADFVAGGGVVVHSSQLQSLCGGRQAALAEVAMMDAALAADQQKGESGKGKGKTDGGGGAAPSHNAPPGSAEAAVFASASDRLAALVSGKRVVVVGNGKSGEDVSVLVADTRSAKSVTCLYKEPGWSVPYYLLGLVNVKFALATRLGDSITQKLHAPPGLLGWLSRAVGWSQWRLIERAVDYQHGRSKLGALPKHPVERGLDCTLHAEPFGFFRAAHEGRLQLRQGQPAALGAGGRVQLEDGSEMDADLVVLATGWSRSLPFLPPDLAAKILAPDGTLNLHHSIYPYEIGGSSLFILGWNVGLFQALFADVCARWALEMVEGRLQITKEQMLAHRAHLFAWAERCFTPRAAADIRRGCVAAYSFEHVDDMFKEMGADFKSLSLSEYLQLYAAPVNAALYGKAMRAMNAKRGAHGPGC</sequence>
<dbReference type="Proteomes" id="UP000613740">
    <property type="component" value="Unassembled WGS sequence"/>
</dbReference>
<proteinExistence type="inferred from homology"/>
<evidence type="ECO:0000256" key="7">
    <source>
        <dbReference type="SAM" id="MobiDB-lite"/>
    </source>
</evidence>
<comment type="similarity">
    <text evidence="1 6">Belongs to the FMO family.</text>
</comment>
<evidence type="ECO:0000256" key="3">
    <source>
        <dbReference type="ARBA" id="ARBA00022827"/>
    </source>
</evidence>
<dbReference type="Pfam" id="PF00743">
    <property type="entry name" value="FMO-like"/>
    <property type="match status" value="1"/>
</dbReference>
<protein>
    <recommendedName>
        <fullName evidence="6">Flavin-containing monooxygenase</fullName>
        <ecNumber evidence="6">1.-.-.-</ecNumber>
    </recommendedName>
</protein>
<organism evidence="8 9">
    <name type="scientific">Chlamydomonas schloesseri</name>
    <dbReference type="NCBI Taxonomy" id="2026947"/>
    <lineage>
        <taxon>Eukaryota</taxon>
        <taxon>Viridiplantae</taxon>
        <taxon>Chlorophyta</taxon>
        <taxon>core chlorophytes</taxon>
        <taxon>Chlorophyceae</taxon>
        <taxon>CS clade</taxon>
        <taxon>Chlamydomonadales</taxon>
        <taxon>Chlamydomonadaceae</taxon>
        <taxon>Chlamydomonas</taxon>
    </lineage>
</organism>
<name>A0A835W757_9CHLO</name>
<dbReference type="GO" id="GO:0004499">
    <property type="term" value="F:N,N-dimethylaniline monooxygenase activity"/>
    <property type="evidence" value="ECO:0007669"/>
    <property type="project" value="InterPro"/>
</dbReference>
<dbReference type="InterPro" id="IPR050346">
    <property type="entry name" value="FMO-like"/>
</dbReference>
<dbReference type="GO" id="GO:0050661">
    <property type="term" value="F:NADP binding"/>
    <property type="evidence" value="ECO:0007669"/>
    <property type="project" value="InterPro"/>
</dbReference>
<evidence type="ECO:0000256" key="6">
    <source>
        <dbReference type="RuleBase" id="RU361177"/>
    </source>
</evidence>
<dbReference type="OrthoDB" id="66881at2759"/>